<comment type="caution">
    <text evidence="1">The sequence shown here is derived from an EMBL/GenBank/DDBJ whole genome shotgun (WGS) entry which is preliminary data.</text>
</comment>
<dbReference type="AlphaFoldDB" id="A0A3L8Q1Q2"/>
<dbReference type="RefSeq" id="WP_121836960.1">
    <property type="nucleotide sequence ID" value="NZ_ML014753.1"/>
</dbReference>
<accession>A0A3L8Q1Q2</accession>
<evidence type="ECO:0000313" key="2">
    <source>
        <dbReference type="Proteomes" id="UP000281474"/>
    </source>
</evidence>
<protein>
    <submittedName>
        <fullName evidence="1">Uncharacterized protein</fullName>
    </submittedName>
</protein>
<sequence>MSLPPIQLTAIYNSDGSPIEVSTADGDTKQINEKLKSAAQGLKGTVIAQLTLKIRDGQALLSTRYYDIKEDVSEENGVQFKLFFINEDSGFDMSNCEDETVVVTKTTFDEKYCIQEIKAIINKPA</sequence>
<dbReference type="Proteomes" id="UP000281474">
    <property type="component" value="Unassembled WGS sequence"/>
</dbReference>
<gene>
    <name evidence="1" type="ORF">D5018_00125</name>
</gene>
<reference evidence="1 2" key="1">
    <citation type="submission" date="2018-09" db="EMBL/GenBank/DDBJ databases">
        <title>Phylogeny of the Shewanellaceae, and recommendation for two new genera, Pseudoshewanella and Parashewanella.</title>
        <authorList>
            <person name="Wang G."/>
        </authorList>
    </citation>
    <scope>NUCLEOTIDE SEQUENCE [LARGE SCALE GENOMIC DNA]</scope>
    <source>
        <strain evidence="1 2">C51</strain>
    </source>
</reference>
<organism evidence="1 2">
    <name type="scientific">Parashewanella curva</name>
    <dbReference type="NCBI Taxonomy" id="2338552"/>
    <lineage>
        <taxon>Bacteria</taxon>
        <taxon>Pseudomonadati</taxon>
        <taxon>Pseudomonadota</taxon>
        <taxon>Gammaproteobacteria</taxon>
        <taxon>Alteromonadales</taxon>
        <taxon>Shewanellaceae</taxon>
        <taxon>Parashewanella</taxon>
    </lineage>
</organism>
<keyword evidence="2" id="KW-1185">Reference proteome</keyword>
<proteinExistence type="predicted"/>
<dbReference type="EMBL" id="QZEI01000001">
    <property type="protein sequence ID" value="RLV61561.1"/>
    <property type="molecule type" value="Genomic_DNA"/>
</dbReference>
<evidence type="ECO:0000313" key="1">
    <source>
        <dbReference type="EMBL" id="RLV61561.1"/>
    </source>
</evidence>
<name>A0A3L8Q1Q2_9GAMM</name>